<sequence>MNEQLLQFIWQFQYYNKQALTTSKGEALQILQQGSINKNQGPDFLNGKIKCATTTLVGSIELHVLASDWLKHQHSNDQHYNNVILHVVWQEDVQLPLQFPVLVLHDRVSKILLQQYQHLQSNQPFIPCSKQLQQVNDMVIFAWKQRLFVERLQQKTTAIQQQLQQQQPWETLFWQVLCKNFGGTTNKEAFEKIAQTISIQILAKHKNQLHQLEALLLGQAGLLQHSFEDDYPKMLQKEYQFLQHKYQLQPTHATVQWLRMRPANFPTIRLSQLAQIIYKNVHLFSQIMAADDLKKVYALFDVAANDYWLYHYRFDEPSVYKEKKLGKQMIHHLIINVVLPMLYVYGWYHNKPSFSDKAIEWALQLPAEKNSITKGFANLGISNTNALDSQALIQLKNNYCNHKHCLQCAIGNHILKKEY</sequence>
<dbReference type="RefSeq" id="WP_379706023.1">
    <property type="nucleotide sequence ID" value="NZ_JBHSCZ010000001.1"/>
</dbReference>
<dbReference type="EMBL" id="JBHSCZ010000001">
    <property type="protein sequence ID" value="MFC4261523.1"/>
    <property type="molecule type" value="Genomic_DNA"/>
</dbReference>
<dbReference type="Pfam" id="PF11013">
    <property type="entry name" value="DUF2851"/>
    <property type="match status" value="1"/>
</dbReference>
<accession>A0ABV8QQ41</accession>
<dbReference type="Proteomes" id="UP001595907">
    <property type="component" value="Unassembled WGS sequence"/>
</dbReference>
<evidence type="ECO:0000313" key="1">
    <source>
        <dbReference type="EMBL" id="MFC4261523.1"/>
    </source>
</evidence>
<evidence type="ECO:0000313" key="2">
    <source>
        <dbReference type="Proteomes" id="UP001595907"/>
    </source>
</evidence>
<name>A0ABV8QQ41_9BACT</name>
<protein>
    <submittedName>
        <fullName evidence="1">DUF2851 family protein</fullName>
    </submittedName>
</protein>
<organism evidence="1 2">
    <name type="scientific">Ferruginibacter yonginensis</name>
    <dbReference type="NCBI Taxonomy" id="1310416"/>
    <lineage>
        <taxon>Bacteria</taxon>
        <taxon>Pseudomonadati</taxon>
        <taxon>Bacteroidota</taxon>
        <taxon>Chitinophagia</taxon>
        <taxon>Chitinophagales</taxon>
        <taxon>Chitinophagaceae</taxon>
        <taxon>Ferruginibacter</taxon>
    </lineage>
</organism>
<comment type="caution">
    <text evidence="1">The sequence shown here is derived from an EMBL/GenBank/DDBJ whole genome shotgun (WGS) entry which is preliminary data.</text>
</comment>
<reference evidence="2" key="1">
    <citation type="journal article" date="2019" name="Int. J. Syst. Evol. Microbiol.">
        <title>The Global Catalogue of Microorganisms (GCM) 10K type strain sequencing project: providing services to taxonomists for standard genome sequencing and annotation.</title>
        <authorList>
            <consortium name="The Broad Institute Genomics Platform"/>
            <consortium name="The Broad Institute Genome Sequencing Center for Infectious Disease"/>
            <person name="Wu L."/>
            <person name="Ma J."/>
        </authorList>
    </citation>
    <scope>NUCLEOTIDE SEQUENCE [LARGE SCALE GENOMIC DNA]</scope>
    <source>
        <strain evidence="2">CECT 8289</strain>
    </source>
</reference>
<gene>
    <name evidence="1" type="ORF">ACFOWM_01415</name>
</gene>
<dbReference type="InterPro" id="IPR021272">
    <property type="entry name" value="DUF2851"/>
</dbReference>
<keyword evidence="2" id="KW-1185">Reference proteome</keyword>
<proteinExistence type="predicted"/>